<sequence length="298" mass="30750">MAGFTAVDLSQLAPPEVVEPLDYEGILGAMVSDLRNRAPEFDALVESDPAFKILEVAAYRELLLRQRVNEAAQGVMLAYAGGADLDQIGGNFSVARQVLDPGDPAALPPVPATYESDTDFRRRIQLSPEGYTVAGSAGSYVFHALGADAAVRDAQAVSPTPGAVTVYLLARDGDGAAGVDLVDAVQAVLSADAVRPMTDSVTVQSAVITSYAVTAALTVYPGPDAEVVRQTAVTAAETYVAAQHRIGHDVTLSGLYAALHRPGVQKVTLTSPAADLVIGAGEAAWCSGVTVTLGGTDV</sequence>
<gene>
    <name evidence="3" type="ORF">CBW24_08015</name>
</gene>
<name>A0A291LZ67_9RHOB</name>
<feature type="domain" description="Baseplate J-like central" evidence="1">
    <location>
        <begin position="134"/>
        <end position="204"/>
    </location>
</feature>
<organism evidence="3 4">
    <name type="scientific">Pacificitalea manganoxidans</name>
    <dbReference type="NCBI Taxonomy" id="1411902"/>
    <lineage>
        <taxon>Bacteria</taxon>
        <taxon>Pseudomonadati</taxon>
        <taxon>Pseudomonadota</taxon>
        <taxon>Alphaproteobacteria</taxon>
        <taxon>Rhodobacterales</taxon>
        <taxon>Paracoccaceae</taxon>
        <taxon>Pacificitalea</taxon>
    </lineage>
</organism>
<dbReference type="Pfam" id="PF26079">
    <property type="entry name" value="Baseplate_J_C"/>
    <property type="match status" value="1"/>
</dbReference>
<evidence type="ECO:0000313" key="3">
    <source>
        <dbReference type="EMBL" id="ATI41954.1"/>
    </source>
</evidence>
<dbReference type="Pfam" id="PF26078">
    <property type="entry name" value="Baseplate_J_M"/>
    <property type="match status" value="1"/>
</dbReference>
<evidence type="ECO:0000259" key="1">
    <source>
        <dbReference type="Pfam" id="PF26078"/>
    </source>
</evidence>
<evidence type="ECO:0000259" key="2">
    <source>
        <dbReference type="Pfam" id="PF26079"/>
    </source>
</evidence>
<dbReference type="InterPro" id="IPR058530">
    <property type="entry name" value="Baseplate_J-like_C"/>
</dbReference>
<dbReference type="KEGG" id="cmag:CBW24_08015"/>
<dbReference type="PANTHER" id="PTHR35862">
    <property type="entry name" value="FELS-2 PROPHAGE PROTEIN"/>
    <property type="match status" value="1"/>
</dbReference>
<dbReference type="RefSeq" id="WP_097373258.1">
    <property type="nucleotide sequence ID" value="NZ_CP021404.1"/>
</dbReference>
<feature type="domain" description="Baseplate J-like C-terminal" evidence="2">
    <location>
        <begin position="211"/>
        <end position="292"/>
    </location>
</feature>
<keyword evidence="4" id="KW-1185">Reference proteome</keyword>
<dbReference type="PANTHER" id="PTHR35862:SF1">
    <property type="entry name" value="FELS-2 PROPHAGE PROTEIN"/>
    <property type="match status" value="1"/>
</dbReference>
<dbReference type="EMBL" id="CP021404">
    <property type="protein sequence ID" value="ATI41954.1"/>
    <property type="molecule type" value="Genomic_DNA"/>
</dbReference>
<reference evidence="3 4" key="1">
    <citation type="submission" date="2017-05" db="EMBL/GenBank/DDBJ databases">
        <title>Comparative genomic and metabolic analysis of manganese-oxidizing mechanisms in Celeribater manganoxidans DY25T: its adaption to the environment of polymetallic nodule.</title>
        <authorList>
            <person name="Wang X."/>
        </authorList>
    </citation>
    <scope>NUCLEOTIDE SEQUENCE [LARGE SCALE GENOMIC DNA]</scope>
    <source>
        <strain evidence="3 4">DY25</strain>
    </source>
</reference>
<accession>A0A291LZ67</accession>
<dbReference type="Proteomes" id="UP000219050">
    <property type="component" value="Chromosome"/>
</dbReference>
<dbReference type="InterPro" id="IPR052726">
    <property type="entry name" value="Phage_Baseplate_Hub"/>
</dbReference>
<dbReference type="OrthoDB" id="9793802at2"/>
<proteinExistence type="predicted"/>
<dbReference type="AlphaFoldDB" id="A0A291LZ67"/>
<dbReference type="PIRSF" id="PIRSF020481">
    <property type="entry name" value="BAP"/>
    <property type="match status" value="1"/>
</dbReference>
<dbReference type="InterPro" id="IPR058531">
    <property type="entry name" value="Baseplate_J_M"/>
</dbReference>
<protein>
    <submittedName>
        <fullName evidence="3">Baseplate assembly protein</fullName>
    </submittedName>
</protein>
<dbReference type="InterPro" id="IPR014507">
    <property type="entry name" value="Baseplate_assembly_J_pred"/>
</dbReference>
<evidence type="ECO:0000313" key="4">
    <source>
        <dbReference type="Proteomes" id="UP000219050"/>
    </source>
</evidence>